<proteinExistence type="predicted"/>
<feature type="non-terminal residue" evidence="1">
    <location>
        <position position="225"/>
    </location>
</feature>
<reference evidence="1" key="1">
    <citation type="journal article" date="2014" name="Front. Microbiol.">
        <title>High frequency of phylogenetically diverse reductive dehalogenase-homologous genes in deep subseafloor sedimentary metagenomes.</title>
        <authorList>
            <person name="Kawai M."/>
            <person name="Futagami T."/>
            <person name="Toyoda A."/>
            <person name="Takaki Y."/>
            <person name="Nishi S."/>
            <person name="Hori S."/>
            <person name="Arai W."/>
            <person name="Tsubouchi T."/>
            <person name="Morono Y."/>
            <person name="Uchiyama I."/>
            <person name="Ito T."/>
            <person name="Fujiyama A."/>
            <person name="Inagaki F."/>
            <person name="Takami H."/>
        </authorList>
    </citation>
    <scope>NUCLEOTIDE SEQUENCE</scope>
    <source>
        <strain evidence="1">Expedition CK06-06</strain>
    </source>
</reference>
<organism evidence="1">
    <name type="scientific">marine sediment metagenome</name>
    <dbReference type="NCBI Taxonomy" id="412755"/>
    <lineage>
        <taxon>unclassified sequences</taxon>
        <taxon>metagenomes</taxon>
        <taxon>ecological metagenomes</taxon>
    </lineage>
</organism>
<sequence length="225" mass="23932">VTFDATGLSEGSYSGNIQINSNDPDESSVTIAVNLDVTTTTTITIANSTPYTDQNSATLNDGDLIQIIYAGPDDTIDPPLLTTGQPTSGQPTDDDVLLETHAIGENFPAGSGQFSFTIPAYAAGGGSPELGDVIYVRGFNSNDLQTATWYGDAQSYTVLNVNGESYDPLIDAGQTDTPLPVELNSFNAYAGNGEVYLKWTTSSELNNAGFRVERKLKDSNSYEMI</sequence>
<name>X0Z1Q8_9ZZZZ</name>
<dbReference type="AlphaFoldDB" id="X0Z1Q8"/>
<gene>
    <name evidence="1" type="ORF">S01H1_79475</name>
</gene>
<accession>X0Z1Q8</accession>
<dbReference type="EMBL" id="BARS01053580">
    <property type="protein sequence ID" value="GAG52482.1"/>
    <property type="molecule type" value="Genomic_DNA"/>
</dbReference>
<protein>
    <submittedName>
        <fullName evidence="1">Uncharacterized protein</fullName>
    </submittedName>
</protein>
<evidence type="ECO:0000313" key="1">
    <source>
        <dbReference type="EMBL" id="GAG52482.1"/>
    </source>
</evidence>
<feature type="non-terminal residue" evidence="1">
    <location>
        <position position="1"/>
    </location>
</feature>
<comment type="caution">
    <text evidence="1">The sequence shown here is derived from an EMBL/GenBank/DDBJ whole genome shotgun (WGS) entry which is preliminary data.</text>
</comment>